<comment type="caution">
    <text evidence="1">The sequence shown here is derived from an EMBL/GenBank/DDBJ whole genome shotgun (WGS) entry which is preliminary data.</text>
</comment>
<proteinExistence type="predicted"/>
<keyword evidence="2" id="KW-1185">Reference proteome</keyword>
<name>A0A9X3X9E6_9BACT</name>
<reference evidence="1 2" key="1">
    <citation type="submission" date="2021-04" db="EMBL/GenBank/DDBJ databases">
        <title>Genome analysis of Polyangium sp.</title>
        <authorList>
            <person name="Li Y."/>
            <person name="Wang J."/>
        </authorList>
    </citation>
    <scope>NUCLEOTIDE SEQUENCE [LARGE SCALE GENOMIC DNA]</scope>
    <source>
        <strain evidence="1 2">SDU14</strain>
    </source>
</reference>
<organism evidence="1 2">
    <name type="scientific">Polyangium jinanense</name>
    <dbReference type="NCBI Taxonomy" id="2829994"/>
    <lineage>
        <taxon>Bacteria</taxon>
        <taxon>Pseudomonadati</taxon>
        <taxon>Myxococcota</taxon>
        <taxon>Polyangia</taxon>
        <taxon>Polyangiales</taxon>
        <taxon>Polyangiaceae</taxon>
        <taxon>Polyangium</taxon>
    </lineage>
</organism>
<accession>A0A9X3X9E6</accession>
<protein>
    <submittedName>
        <fullName evidence="1">Uncharacterized protein</fullName>
    </submittedName>
</protein>
<sequence length="63" mass="6663">MLAVGDPNIALTGIAWAGGHTNQPPASGKERLTWIGRNAEARELIVFSVSDAYADARARLGLD</sequence>
<dbReference type="RefSeq" id="WP_272421886.1">
    <property type="nucleotide sequence ID" value="NZ_JAGTJJ010000023.1"/>
</dbReference>
<gene>
    <name evidence="1" type="ORF">KEG57_30205</name>
</gene>
<dbReference type="AlphaFoldDB" id="A0A9X3X9E6"/>
<dbReference type="Proteomes" id="UP001151081">
    <property type="component" value="Unassembled WGS sequence"/>
</dbReference>
<evidence type="ECO:0000313" key="1">
    <source>
        <dbReference type="EMBL" id="MDC3984793.1"/>
    </source>
</evidence>
<dbReference type="EMBL" id="JAGTJJ010000023">
    <property type="protein sequence ID" value="MDC3984793.1"/>
    <property type="molecule type" value="Genomic_DNA"/>
</dbReference>
<evidence type="ECO:0000313" key="2">
    <source>
        <dbReference type="Proteomes" id="UP001151081"/>
    </source>
</evidence>